<evidence type="ECO:0000313" key="5">
    <source>
        <dbReference type="EMBL" id="MFC0207637.1"/>
    </source>
</evidence>
<gene>
    <name evidence="5" type="ORF">ACFFJ2_04385</name>
</gene>
<dbReference type="Gene3D" id="1.10.4030.10">
    <property type="entry name" value="Porin chaperone SurA, peptide-binding domain"/>
    <property type="match status" value="1"/>
</dbReference>
<evidence type="ECO:0000256" key="3">
    <source>
        <dbReference type="SAM" id="SignalP"/>
    </source>
</evidence>
<evidence type="ECO:0000256" key="1">
    <source>
        <dbReference type="ARBA" id="ARBA00022729"/>
    </source>
</evidence>
<keyword evidence="2" id="KW-0413">Isomerase</keyword>
<reference evidence="5 6" key="1">
    <citation type="submission" date="2024-09" db="EMBL/GenBank/DDBJ databases">
        <authorList>
            <person name="Sun Q."/>
            <person name="Mori K."/>
        </authorList>
    </citation>
    <scope>NUCLEOTIDE SEQUENCE [LARGE SCALE GENOMIC DNA]</scope>
    <source>
        <strain evidence="5 6">CCM 8543</strain>
    </source>
</reference>
<sequence length="317" mass="35563">MRRTRAATPAAKARLVVTAMLAAALSAAVLAPAGPARAAEIRYVVNNRAVTSYDIQRRVALLRLMQRKGNLNEIAAQEMIDQTLRLQAIERRGLPITDEMVNQSYANFASSNNLSVAQLDQILAQAGVTKQHFKDFIRTQIGWGQLVRARQRSSDSLSEQDVVRRMLQQGGQKPSATEYILQRVIFVIPSGERARLLEKRRREARAMRDRFESCDTTVEFAKGLIDVTVQDMGRVLAPELPPEWREAVQNTRPGGATPVRETARGVEFIGVCSAREVSDDYAARLVFQSQEGGDENIEKLSEEMMAELRERARIDRR</sequence>
<dbReference type="InterPro" id="IPR050280">
    <property type="entry name" value="OMP_Chaperone_SurA"/>
</dbReference>
<dbReference type="InterPro" id="IPR015391">
    <property type="entry name" value="SurA_N"/>
</dbReference>
<dbReference type="EMBL" id="JBHLXD010000005">
    <property type="protein sequence ID" value="MFC0207637.1"/>
    <property type="molecule type" value="Genomic_DNA"/>
</dbReference>
<keyword evidence="2" id="KW-0697">Rotamase</keyword>
<comment type="caution">
    <text evidence="5">The sequence shown here is derived from an EMBL/GenBank/DDBJ whole genome shotgun (WGS) entry which is preliminary data.</text>
</comment>
<keyword evidence="1 3" id="KW-0732">Signal</keyword>
<dbReference type="PANTHER" id="PTHR47637">
    <property type="entry name" value="CHAPERONE SURA"/>
    <property type="match status" value="1"/>
</dbReference>
<feature type="domain" description="SurA N-terminal" evidence="4">
    <location>
        <begin position="44"/>
        <end position="141"/>
    </location>
</feature>
<evidence type="ECO:0000256" key="2">
    <source>
        <dbReference type="ARBA" id="ARBA00023110"/>
    </source>
</evidence>
<name>A0ABV6D4T3_9HYPH</name>
<dbReference type="InterPro" id="IPR027304">
    <property type="entry name" value="Trigger_fact/SurA_dom_sf"/>
</dbReference>
<dbReference type="Proteomes" id="UP001589755">
    <property type="component" value="Unassembled WGS sequence"/>
</dbReference>
<keyword evidence="6" id="KW-1185">Reference proteome</keyword>
<proteinExistence type="predicted"/>
<dbReference type="PANTHER" id="PTHR47637:SF1">
    <property type="entry name" value="CHAPERONE SURA"/>
    <property type="match status" value="1"/>
</dbReference>
<dbReference type="Pfam" id="PF09312">
    <property type="entry name" value="SurA_N"/>
    <property type="match status" value="1"/>
</dbReference>
<organism evidence="5 6">
    <name type="scientific">Chelativorans intermedius</name>
    <dbReference type="NCBI Taxonomy" id="515947"/>
    <lineage>
        <taxon>Bacteria</taxon>
        <taxon>Pseudomonadati</taxon>
        <taxon>Pseudomonadota</taxon>
        <taxon>Alphaproteobacteria</taxon>
        <taxon>Hyphomicrobiales</taxon>
        <taxon>Phyllobacteriaceae</taxon>
        <taxon>Chelativorans</taxon>
    </lineage>
</organism>
<evidence type="ECO:0000259" key="4">
    <source>
        <dbReference type="Pfam" id="PF09312"/>
    </source>
</evidence>
<feature type="signal peptide" evidence="3">
    <location>
        <begin position="1"/>
        <end position="38"/>
    </location>
</feature>
<evidence type="ECO:0000313" key="6">
    <source>
        <dbReference type="Proteomes" id="UP001589755"/>
    </source>
</evidence>
<protein>
    <submittedName>
        <fullName evidence="5">SurA N-terminal domain-containing protein</fullName>
    </submittedName>
</protein>
<dbReference type="SUPFAM" id="SSF109998">
    <property type="entry name" value="Triger factor/SurA peptide-binding domain-like"/>
    <property type="match status" value="1"/>
</dbReference>
<accession>A0ABV6D4T3</accession>
<feature type="chain" id="PRO_5046790728" evidence="3">
    <location>
        <begin position="39"/>
        <end position="317"/>
    </location>
</feature>
<dbReference type="RefSeq" id="WP_378074569.1">
    <property type="nucleotide sequence ID" value="NZ_JAODNW010000014.1"/>
</dbReference>